<proteinExistence type="predicted"/>
<organism evidence="1 2">
    <name type="scientific">Onchocerca volvulus</name>
    <dbReference type="NCBI Taxonomy" id="6282"/>
    <lineage>
        <taxon>Eukaryota</taxon>
        <taxon>Metazoa</taxon>
        <taxon>Ecdysozoa</taxon>
        <taxon>Nematoda</taxon>
        <taxon>Chromadorea</taxon>
        <taxon>Rhabditida</taxon>
        <taxon>Spirurina</taxon>
        <taxon>Spiruromorpha</taxon>
        <taxon>Filarioidea</taxon>
        <taxon>Onchocercidae</taxon>
        <taxon>Onchocerca</taxon>
    </lineage>
</organism>
<dbReference type="EMBL" id="CMVM020000726">
    <property type="status" value="NOT_ANNOTATED_CDS"/>
    <property type="molecule type" value="Genomic_DNA"/>
</dbReference>
<dbReference type="AlphaFoldDB" id="A0A8R1XS35"/>
<accession>A0A8R1XS35</accession>
<reference evidence="1" key="2">
    <citation type="submission" date="2022-06" db="UniProtKB">
        <authorList>
            <consortium name="EnsemblMetazoa"/>
        </authorList>
    </citation>
    <scope>IDENTIFICATION</scope>
</reference>
<protein>
    <submittedName>
        <fullName evidence="1">Uncharacterized protein</fullName>
    </submittedName>
</protein>
<name>A0A8R1XS35_ONCVO</name>
<sequence length="107" mass="12669">EYINFVLSRSLVKTVKKLRKILIKRNVGNNLPLRDLLNLEKILEFAYMNRSIYFMQRKRNWNLESQNFTVTSSWLLSCSANPNNCAYLIHWVKALLYAISRNGIINF</sequence>
<reference evidence="2" key="1">
    <citation type="submission" date="2013-10" db="EMBL/GenBank/DDBJ databases">
        <title>Genome sequencing of Onchocerca volvulus.</title>
        <authorList>
            <person name="Cotton J."/>
            <person name="Tsai J."/>
            <person name="Stanley E."/>
            <person name="Tracey A."/>
            <person name="Holroyd N."/>
            <person name="Lustigman S."/>
            <person name="Berriman M."/>
        </authorList>
    </citation>
    <scope>NUCLEOTIDE SEQUENCE</scope>
</reference>
<evidence type="ECO:0000313" key="2">
    <source>
        <dbReference type="Proteomes" id="UP000024404"/>
    </source>
</evidence>
<dbReference type="EnsemblMetazoa" id="OVOC12793.1">
    <property type="protein sequence ID" value="OVOC12793.1"/>
    <property type="gene ID" value="WBGene00249602"/>
</dbReference>
<evidence type="ECO:0000313" key="1">
    <source>
        <dbReference type="EnsemblMetazoa" id="OVOC12793.1"/>
    </source>
</evidence>
<dbReference type="Proteomes" id="UP000024404">
    <property type="component" value="Unassembled WGS sequence"/>
</dbReference>
<keyword evidence="2" id="KW-1185">Reference proteome</keyword>